<reference evidence="3" key="1">
    <citation type="submission" date="2023-06" db="EMBL/GenBank/DDBJ databases">
        <authorList>
            <person name="Kurt Z."/>
        </authorList>
    </citation>
    <scope>NUCLEOTIDE SEQUENCE</scope>
</reference>
<dbReference type="EMBL" id="CAXDID020000646">
    <property type="protein sequence ID" value="CAL6108109.1"/>
    <property type="molecule type" value="Genomic_DNA"/>
</dbReference>
<evidence type="ECO:0000313" key="9">
    <source>
        <dbReference type="EMBL" id="CAL6089318.1"/>
    </source>
</evidence>
<evidence type="ECO:0000313" key="4">
    <source>
        <dbReference type="EMBL" id="CAI9925191.1"/>
    </source>
</evidence>
<dbReference type="Proteomes" id="UP001642409">
    <property type="component" value="Unassembled WGS sequence"/>
</dbReference>
<dbReference type="EMBL" id="CATOUU010001123">
    <property type="protein sequence ID" value="CAI9973491.1"/>
    <property type="molecule type" value="Genomic_DNA"/>
</dbReference>
<dbReference type="EMBL" id="CAXDID020000205">
    <property type="protein sequence ID" value="CAL6055100.1"/>
    <property type="molecule type" value="Genomic_DNA"/>
</dbReference>
<dbReference type="EMBL" id="CAXDID020000604">
    <property type="protein sequence ID" value="CAL6106030.1"/>
    <property type="molecule type" value="Genomic_DNA"/>
</dbReference>
<feature type="region of interest" description="Disordered" evidence="1">
    <location>
        <begin position="272"/>
        <end position="293"/>
    </location>
</feature>
<feature type="compositionally biased region" description="Basic and acidic residues" evidence="1">
    <location>
        <begin position="204"/>
        <end position="231"/>
    </location>
</feature>
<evidence type="ECO:0000313" key="12">
    <source>
        <dbReference type="Proteomes" id="UP001642409"/>
    </source>
</evidence>
<organism evidence="3">
    <name type="scientific">Hexamita inflata</name>
    <dbReference type="NCBI Taxonomy" id="28002"/>
    <lineage>
        <taxon>Eukaryota</taxon>
        <taxon>Metamonada</taxon>
        <taxon>Diplomonadida</taxon>
        <taxon>Hexamitidae</taxon>
        <taxon>Hexamitinae</taxon>
        <taxon>Hexamita</taxon>
    </lineage>
</organism>
<dbReference type="EMBL" id="CAXDID020000325">
    <property type="protein sequence ID" value="CAL6077343.1"/>
    <property type="molecule type" value="Genomic_DNA"/>
</dbReference>
<protein>
    <submittedName>
        <fullName evidence="3">Uncharacterized protein</fullName>
    </submittedName>
</protein>
<dbReference type="EMBL" id="CATOUU010001023">
    <property type="protein sequence ID" value="CAI9967440.1"/>
    <property type="molecule type" value="Genomic_DNA"/>
</dbReference>
<gene>
    <name evidence="2" type="ORF">HINF_LOCUS1025</name>
    <name evidence="4" type="ORF">HINF_LOCUS12836</name>
    <name evidence="3" type="ORF">HINF_LOCUS2338</name>
    <name evidence="7" type="ORF">HINF_LOCUS46380</name>
    <name evidence="5" type="ORF">HINF_LOCUS55085</name>
    <name evidence="8" type="ORF">HINF_LOCUS58228</name>
    <name evidence="6" type="ORF">HINF_LOCUS61136</name>
    <name evidence="9" type="ORF">HINF_LOCUS64776</name>
    <name evidence="10" type="ORF">HINF_LOCUS73547</name>
    <name evidence="11" type="ORF">HINF_LOCUS74808</name>
</gene>
<evidence type="ECO:0000313" key="5">
    <source>
        <dbReference type="EMBL" id="CAI9967440.1"/>
    </source>
</evidence>
<name>A0AA86N8A8_9EUKA</name>
<dbReference type="AlphaFoldDB" id="A0AA86N8A8"/>
<evidence type="ECO:0000313" key="11">
    <source>
        <dbReference type="EMBL" id="CAL6108109.1"/>
    </source>
</evidence>
<reference evidence="7 12" key="2">
    <citation type="submission" date="2024-07" db="EMBL/GenBank/DDBJ databases">
        <authorList>
            <person name="Akdeniz Z."/>
        </authorList>
    </citation>
    <scope>NUCLEOTIDE SEQUENCE [LARGE SCALE GENOMIC DNA]</scope>
</reference>
<sequence length="293" mass="33611">MSMILLLSQQTVVFTDRDINSSLFTTVNISALDFSNLPSDQLLVFDFQSGASVSSENLLSLKNFLHNNTLNQDLIFMFSQRSKAANLGAYLKMRLGSNFSVQSPTQSSLARVFNFTQFDLKNTLRINVENSTLQNIPICTPSFEKGFFYSAGYSFVFQEEMKMKFTVTVTGFEVDLESELFSVIVNKMQEFKAGIKIRDVNAKREKKNGEKETKGKRKQEESFQEAMRDPDEVYEELPEETKQKISKEMWKKTAGGFAQILDARRKQEMQQKLDEAKEAVQKKKAQKEIKKEL</sequence>
<evidence type="ECO:0000313" key="8">
    <source>
        <dbReference type="EMBL" id="CAL6077343.1"/>
    </source>
</evidence>
<evidence type="ECO:0000313" key="6">
    <source>
        <dbReference type="EMBL" id="CAI9973491.1"/>
    </source>
</evidence>
<evidence type="ECO:0000313" key="10">
    <source>
        <dbReference type="EMBL" id="CAL6106030.1"/>
    </source>
</evidence>
<dbReference type="EMBL" id="CAXDID020000418">
    <property type="protein sequence ID" value="CAL6089318.1"/>
    <property type="molecule type" value="Genomic_DNA"/>
</dbReference>
<dbReference type="EMBL" id="CATOUU010000056">
    <property type="protein sequence ID" value="CAI9914693.1"/>
    <property type="molecule type" value="Genomic_DNA"/>
</dbReference>
<comment type="caution">
    <text evidence="3">The sequence shown here is derived from an EMBL/GenBank/DDBJ whole genome shotgun (WGS) entry which is preliminary data.</text>
</comment>
<evidence type="ECO:0000256" key="1">
    <source>
        <dbReference type="SAM" id="MobiDB-lite"/>
    </source>
</evidence>
<evidence type="ECO:0000313" key="3">
    <source>
        <dbReference type="EMBL" id="CAI9914693.1"/>
    </source>
</evidence>
<dbReference type="EMBL" id="CATOUU010000337">
    <property type="protein sequence ID" value="CAI9925191.1"/>
    <property type="molecule type" value="Genomic_DNA"/>
</dbReference>
<evidence type="ECO:0000313" key="7">
    <source>
        <dbReference type="EMBL" id="CAL6055100.1"/>
    </source>
</evidence>
<proteinExistence type="predicted"/>
<evidence type="ECO:0000313" key="2">
    <source>
        <dbReference type="EMBL" id="CAI9913380.1"/>
    </source>
</evidence>
<feature type="region of interest" description="Disordered" evidence="1">
    <location>
        <begin position="204"/>
        <end position="245"/>
    </location>
</feature>
<dbReference type="EMBL" id="CATOUU010000023">
    <property type="protein sequence ID" value="CAI9913380.1"/>
    <property type="molecule type" value="Genomic_DNA"/>
</dbReference>
<accession>A0AA86N8A8</accession>
<keyword evidence="12" id="KW-1185">Reference proteome</keyword>